<name>A0ABT3YBD4_9HYPH</name>
<evidence type="ECO:0000313" key="2">
    <source>
        <dbReference type="EMBL" id="MCY0093189.1"/>
    </source>
</evidence>
<protein>
    <submittedName>
        <fullName evidence="2">AAA family ATPase</fullName>
    </submittedName>
</protein>
<dbReference type="Gene3D" id="3.40.50.300">
    <property type="entry name" value="P-loop containing nucleotide triphosphate hydrolases"/>
    <property type="match status" value="1"/>
</dbReference>
<evidence type="ECO:0000259" key="1">
    <source>
        <dbReference type="Pfam" id="PF13521"/>
    </source>
</evidence>
<dbReference type="RefSeq" id="WP_267611170.1">
    <property type="nucleotide sequence ID" value="NZ_JAOVZQ010000001.1"/>
</dbReference>
<proteinExistence type="predicted"/>
<dbReference type="InterPro" id="IPR027417">
    <property type="entry name" value="P-loop_NTPase"/>
</dbReference>
<dbReference type="InterPro" id="IPR038727">
    <property type="entry name" value="NadR/Ttd14_AAA_dom"/>
</dbReference>
<organism evidence="2 3">
    <name type="scientific">Hoeflea ulvae</name>
    <dbReference type="NCBI Taxonomy" id="2983764"/>
    <lineage>
        <taxon>Bacteria</taxon>
        <taxon>Pseudomonadati</taxon>
        <taxon>Pseudomonadota</taxon>
        <taxon>Alphaproteobacteria</taxon>
        <taxon>Hyphomicrobiales</taxon>
        <taxon>Rhizobiaceae</taxon>
        <taxon>Hoeflea</taxon>
    </lineage>
</organism>
<dbReference type="SUPFAM" id="SSF52540">
    <property type="entry name" value="P-loop containing nucleoside triphosphate hydrolases"/>
    <property type="match status" value="1"/>
</dbReference>
<keyword evidence="3" id="KW-1185">Reference proteome</keyword>
<dbReference type="EMBL" id="JAOVZQ010000001">
    <property type="protein sequence ID" value="MCY0093189.1"/>
    <property type="molecule type" value="Genomic_DNA"/>
</dbReference>
<dbReference type="Proteomes" id="UP001081283">
    <property type="component" value="Unassembled WGS sequence"/>
</dbReference>
<comment type="caution">
    <text evidence="2">The sequence shown here is derived from an EMBL/GenBank/DDBJ whole genome shotgun (WGS) entry which is preliminary data.</text>
</comment>
<sequence>MPKFVITGASGGGKSTLISALAAKGYATVPEVGRRIVAEQVATHGTALPWLDQAAFMDLLFARSIEAFDEAGDAAGEIVFFDRSFYEALAYGAVIGRPVPQTMAAAAAARRFDTPVFVCPPWQDIFTTDDERRHGFDFALRDHAANVAIYQAAGYTLVELPRVPVAERVGLIAERLCDLSGPQPSNPSEKR</sequence>
<evidence type="ECO:0000313" key="3">
    <source>
        <dbReference type="Proteomes" id="UP001081283"/>
    </source>
</evidence>
<accession>A0ABT3YBD4</accession>
<feature type="domain" description="NadR/Ttd14 AAA" evidence="1">
    <location>
        <begin position="3"/>
        <end position="168"/>
    </location>
</feature>
<gene>
    <name evidence="2" type="ORF">OEG82_03945</name>
</gene>
<reference evidence="2" key="1">
    <citation type="submission" date="2022-10" db="EMBL/GenBank/DDBJ databases">
        <title>Hoeflea sp. J2-29, isolated from marine algae.</title>
        <authorList>
            <person name="Kristyanto S."/>
            <person name="Kim J.M."/>
            <person name="Jeon C.O."/>
        </authorList>
    </citation>
    <scope>NUCLEOTIDE SEQUENCE</scope>
    <source>
        <strain evidence="2">J2-29</strain>
    </source>
</reference>
<dbReference type="Pfam" id="PF13521">
    <property type="entry name" value="AAA_28"/>
    <property type="match status" value="1"/>
</dbReference>